<name>A0A8J8T843_HALGN</name>
<keyword evidence="1" id="KW-0808">Transferase</keyword>
<evidence type="ECO:0000313" key="4">
    <source>
        <dbReference type="Proteomes" id="UP000785679"/>
    </source>
</evidence>
<dbReference type="EMBL" id="RRYP01002306">
    <property type="protein sequence ID" value="TNV84921.1"/>
    <property type="molecule type" value="Genomic_DNA"/>
</dbReference>
<dbReference type="PANTHER" id="PTHR45740:SF2">
    <property type="entry name" value="POLY [ADP-RIBOSE] POLYMERASE"/>
    <property type="match status" value="1"/>
</dbReference>
<dbReference type="PROSITE" id="PS51059">
    <property type="entry name" value="PARP_CATALYTIC"/>
    <property type="match status" value="1"/>
</dbReference>
<sequence length="224" mass="25972">MDQACLNKYPKEWSNIEDHLSQKTDFSVVLMDLNSPDYQKVAAQFRQTMPQANIRSIQRIQNSWLWNRLNSKADLIIKKMNQQQGNQQRNLLLEDVSMLLFHGTSGTEPEKIYLSEEGFDMRFSKQGFWGQANYFAVNSSYSNSFAYQPQNGLRRKRQMFLARVIVGQSITLPQDNTLRMPPLIPGETTKRYDSVKGNTGGSDVYMFYSNENCYPNYLITYSLV</sequence>
<keyword evidence="1" id="KW-0520">NAD</keyword>
<proteinExistence type="predicted"/>
<dbReference type="Gene3D" id="3.90.228.10">
    <property type="match status" value="1"/>
</dbReference>
<dbReference type="GO" id="GO:1990404">
    <property type="term" value="F:NAD+-protein mono-ADP-ribosyltransferase activity"/>
    <property type="evidence" value="ECO:0007669"/>
    <property type="project" value="TreeGrafter"/>
</dbReference>
<dbReference type="PANTHER" id="PTHR45740">
    <property type="entry name" value="POLY [ADP-RIBOSE] POLYMERASE"/>
    <property type="match status" value="1"/>
</dbReference>
<dbReference type="EC" id="2.4.2.-" evidence="1"/>
<dbReference type="InterPro" id="IPR012317">
    <property type="entry name" value="Poly(ADP-ribose)pol_cat_dom"/>
</dbReference>
<comment type="caution">
    <text evidence="3">The sequence shown here is derived from an EMBL/GenBank/DDBJ whole genome shotgun (WGS) entry which is preliminary data.</text>
</comment>
<dbReference type="GO" id="GO:0005634">
    <property type="term" value="C:nucleus"/>
    <property type="evidence" value="ECO:0007669"/>
    <property type="project" value="TreeGrafter"/>
</dbReference>
<evidence type="ECO:0000256" key="1">
    <source>
        <dbReference type="RuleBase" id="RU362114"/>
    </source>
</evidence>
<evidence type="ECO:0000313" key="3">
    <source>
        <dbReference type="EMBL" id="TNV84921.1"/>
    </source>
</evidence>
<dbReference type="Proteomes" id="UP000785679">
    <property type="component" value="Unassembled WGS sequence"/>
</dbReference>
<keyword evidence="1" id="KW-0328">Glycosyltransferase</keyword>
<dbReference type="GO" id="GO:0003950">
    <property type="term" value="F:NAD+ poly-ADP-ribosyltransferase activity"/>
    <property type="evidence" value="ECO:0007669"/>
    <property type="project" value="UniProtKB-UniRule"/>
</dbReference>
<dbReference type="Pfam" id="PF00644">
    <property type="entry name" value="PARP"/>
    <property type="match status" value="1"/>
</dbReference>
<accession>A0A8J8T843</accession>
<feature type="domain" description="PARP catalytic" evidence="2">
    <location>
        <begin position="15"/>
        <end position="224"/>
    </location>
</feature>
<dbReference type="AlphaFoldDB" id="A0A8J8T843"/>
<dbReference type="InterPro" id="IPR051712">
    <property type="entry name" value="ARTD-AVP"/>
</dbReference>
<protein>
    <recommendedName>
        <fullName evidence="1">Poly [ADP-ribose] polymerase</fullName>
        <shortName evidence="1">PARP</shortName>
        <ecNumber evidence="1">2.4.2.-</ecNumber>
    </recommendedName>
</protein>
<reference evidence="3" key="1">
    <citation type="submission" date="2019-06" db="EMBL/GenBank/DDBJ databases">
        <authorList>
            <person name="Zheng W."/>
        </authorList>
    </citation>
    <scope>NUCLEOTIDE SEQUENCE</scope>
    <source>
        <strain evidence="3">QDHG01</strain>
    </source>
</reference>
<keyword evidence="4" id="KW-1185">Reference proteome</keyword>
<dbReference type="SUPFAM" id="SSF56399">
    <property type="entry name" value="ADP-ribosylation"/>
    <property type="match status" value="1"/>
</dbReference>
<organism evidence="3 4">
    <name type="scientific">Halteria grandinella</name>
    <dbReference type="NCBI Taxonomy" id="5974"/>
    <lineage>
        <taxon>Eukaryota</taxon>
        <taxon>Sar</taxon>
        <taxon>Alveolata</taxon>
        <taxon>Ciliophora</taxon>
        <taxon>Intramacronucleata</taxon>
        <taxon>Spirotrichea</taxon>
        <taxon>Stichotrichia</taxon>
        <taxon>Sporadotrichida</taxon>
        <taxon>Halteriidae</taxon>
        <taxon>Halteria</taxon>
    </lineage>
</organism>
<dbReference type="OrthoDB" id="302958at2759"/>
<gene>
    <name evidence="3" type="ORF">FGO68_gene14987</name>
</gene>
<evidence type="ECO:0000259" key="2">
    <source>
        <dbReference type="PROSITE" id="PS51059"/>
    </source>
</evidence>